<feature type="non-terminal residue" evidence="1">
    <location>
        <position position="1"/>
    </location>
</feature>
<name>A0A0K2SZM4_LEPSM</name>
<evidence type="ECO:0000313" key="1">
    <source>
        <dbReference type="EMBL" id="CDW18990.1"/>
    </source>
</evidence>
<dbReference type="AlphaFoldDB" id="A0A0K2SZM4"/>
<protein>
    <submittedName>
        <fullName evidence="1">Uncharacterized protein</fullName>
    </submittedName>
</protein>
<sequence>WECYEGRQCFIKYKETGSDLKLSVDYIRETFYFEVYV</sequence>
<reference evidence="1" key="1">
    <citation type="submission" date="2014-05" db="EMBL/GenBank/DDBJ databases">
        <authorList>
            <person name="Chronopoulou M."/>
        </authorList>
    </citation>
    <scope>NUCLEOTIDE SEQUENCE</scope>
    <source>
        <tissue evidence="1">Whole organism</tissue>
    </source>
</reference>
<proteinExistence type="predicted"/>
<organism evidence="1">
    <name type="scientific">Lepeophtheirus salmonis</name>
    <name type="common">Salmon louse</name>
    <name type="synonym">Caligus salmonis</name>
    <dbReference type="NCBI Taxonomy" id="72036"/>
    <lineage>
        <taxon>Eukaryota</taxon>
        <taxon>Metazoa</taxon>
        <taxon>Ecdysozoa</taxon>
        <taxon>Arthropoda</taxon>
        <taxon>Crustacea</taxon>
        <taxon>Multicrustacea</taxon>
        <taxon>Hexanauplia</taxon>
        <taxon>Copepoda</taxon>
        <taxon>Siphonostomatoida</taxon>
        <taxon>Caligidae</taxon>
        <taxon>Lepeophtheirus</taxon>
    </lineage>
</organism>
<accession>A0A0K2SZM4</accession>
<dbReference type="EMBL" id="HACA01001629">
    <property type="protein sequence ID" value="CDW18990.1"/>
    <property type="molecule type" value="Transcribed_RNA"/>
</dbReference>